<dbReference type="EMBL" id="MU069462">
    <property type="protein sequence ID" value="KAF5842385.1"/>
    <property type="molecule type" value="Genomic_DNA"/>
</dbReference>
<dbReference type="Proteomes" id="UP000815325">
    <property type="component" value="Unassembled WGS sequence"/>
</dbReference>
<proteinExistence type="predicted"/>
<evidence type="ECO:0000256" key="1">
    <source>
        <dbReference type="SAM" id="MobiDB-lite"/>
    </source>
</evidence>
<feature type="compositionally biased region" description="Low complexity" evidence="1">
    <location>
        <begin position="28"/>
        <end position="66"/>
    </location>
</feature>
<evidence type="ECO:0008006" key="4">
    <source>
        <dbReference type="Google" id="ProtNLM"/>
    </source>
</evidence>
<evidence type="ECO:0000313" key="2">
    <source>
        <dbReference type="EMBL" id="KAF5842385.1"/>
    </source>
</evidence>
<keyword evidence="3" id="KW-1185">Reference proteome</keyword>
<protein>
    <recommendedName>
        <fullName evidence="4">Encoded protein</fullName>
    </recommendedName>
</protein>
<name>A0ABQ7H6A1_DUNSA</name>
<evidence type="ECO:0000313" key="3">
    <source>
        <dbReference type="Proteomes" id="UP000815325"/>
    </source>
</evidence>
<feature type="compositionally biased region" description="Low complexity" evidence="1">
    <location>
        <begin position="77"/>
        <end position="87"/>
    </location>
</feature>
<reference evidence="2" key="1">
    <citation type="submission" date="2017-08" db="EMBL/GenBank/DDBJ databases">
        <authorList>
            <person name="Polle J.E."/>
            <person name="Barry K."/>
            <person name="Cushman J."/>
            <person name="Schmutz J."/>
            <person name="Tran D."/>
            <person name="Hathwaick L.T."/>
            <person name="Yim W.C."/>
            <person name="Jenkins J."/>
            <person name="Mckie-Krisberg Z.M."/>
            <person name="Prochnik S."/>
            <person name="Lindquist E."/>
            <person name="Dockter R.B."/>
            <person name="Adam C."/>
            <person name="Molina H."/>
            <person name="Bunkerborg J."/>
            <person name="Jin E."/>
            <person name="Buchheim M."/>
            <person name="Magnuson J."/>
        </authorList>
    </citation>
    <scope>NUCLEOTIDE SEQUENCE</scope>
    <source>
        <strain evidence="2">CCAP 19/18</strain>
    </source>
</reference>
<feature type="region of interest" description="Disordered" evidence="1">
    <location>
        <begin position="1"/>
        <end position="134"/>
    </location>
</feature>
<gene>
    <name evidence="2" type="ORF">DUNSADRAFT_7368</name>
</gene>
<organism evidence="2 3">
    <name type="scientific">Dunaliella salina</name>
    <name type="common">Green alga</name>
    <name type="synonym">Protococcus salinus</name>
    <dbReference type="NCBI Taxonomy" id="3046"/>
    <lineage>
        <taxon>Eukaryota</taxon>
        <taxon>Viridiplantae</taxon>
        <taxon>Chlorophyta</taxon>
        <taxon>core chlorophytes</taxon>
        <taxon>Chlorophyceae</taxon>
        <taxon>CS clade</taxon>
        <taxon>Chlamydomonadales</taxon>
        <taxon>Dunaliellaceae</taxon>
        <taxon>Dunaliella</taxon>
    </lineage>
</organism>
<accession>A0ABQ7H6A1</accession>
<comment type="caution">
    <text evidence="2">The sequence shown here is derived from an EMBL/GenBank/DDBJ whole genome shotgun (WGS) entry which is preliminary data.</text>
</comment>
<sequence>MGLSSLAQVAPGARSWSSSSTPRDGGHAASLTSTSASNLSTGNLNTSTAGGRIGDSSSSGRGAAVALPRSILDVPLQQQPQQQQQGQVAGLSHDRRKSHGEDATSVRNASQRPPSPSLRPLSIQEVLRRPSPST</sequence>